<feature type="region of interest" description="Disordered" evidence="1">
    <location>
        <begin position="1"/>
        <end position="29"/>
    </location>
</feature>
<dbReference type="AlphaFoldDB" id="A0A6V7XRF2"/>
<dbReference type="EMBL" id="CAJEWN010002101">
    <property type="protein sequence ID" value="CAD2201900.1"/>
    <property type="molecule type" value="Genomic_DNA"/>
</dbReference>
<sequence length="136" mass="15393">MKRRHSSNSPPNQSEFSFTAENSLEERKAQEEALQKLGSLLFGCNNNSDSNTNLNEDESEQNLNNNGNNLLELFTLLLTQQQQSTTTTINESSNSEETLNNLIGQLFNQTENNRNLKITKNNVGFEIKIFLLTPLK</sequence>
<evidence type="ECO:0000313" key="3">
    <source>
        <dbReference type="Proteomes" id="UP000580250"/>
    </source>
</evidence>
<organism evidence="2 3">
    <name type="scientific">Meloidogyne enterolobii</name>
    <name type="common">Root-knot nematode worm</name>
    <name type="synonym">Meloidogyne mayaguensis</name>
    <dbReference type="NCBI Taxonomy" id="390850"/>
    <lineage>
        <taxon>Eukaryota</taxon>
        <taxon>Metazoa</taxon>
        <taxon>Ecdysozoa</taxon>
        <taxon>Nematoda</taxon>
        <taxon>Chromadorea</taxon>
        <taxon>Rhabditida</taxon>
        <taxon>Tylenchina</taxon>
        <taxon>Tylenchomorpha</taxon>
        <taxon>Tylenchoidea</taxon>
        <taxon>Meloidogynidae</taxon>
        <taxon>Meloidogyninae</taxon>
        <taxon>Meloidogyne</taxon>
    </lineage>
</organism>
<gene>
    <name evidence="2" type="ORF">MENT_LOCUS55501</name>
</gene>
<protein>
    <submittedName>
        <fullName evidence="2">Uncharacterized protein</fullName>
    </submittedName>
</protein>
<feature type="region of interest" description="Disordered" evidence="1">
    <location>
        <begin position="45"/>
        <end position="66"/>
    </location>
</feature>
<feature type="compositionally biased region" description="Low complexity" evidence="1">
    <location>
        <begin position="45"/>
        <end position="54"/>
    </location>
</feature>
<dbReference type="Proteomes" id="UP000580250">
    <property type="component" value="Unassembled WGS sequence"/>
</dbReference>
<reference evidence="2 3" key="1">
    <citation type="submission" date="2020-08" db="EMBL/GenBank/DDBJ databases">
        <authorList>
            <person name="Koutsovoulos G."/>
            <person name="Danchin GJ E."/>
        </authorList>
    </citation>
    <scope>NUCLEOTIDE SEQUENCE [LARGE SCALE GENOMIC DNA]</scope>
</reference>
<name>A0A6V7XRF2_MELEN</name>
<feature type="compositionally biased region" description="Polar residues" evidence="1">
    <location>
        <begin position="7"/>
        <end position="22"/>
    </location>
</feature>
<evidence type="ECO:0000256" key="1">
    <source>
        <dbReference type="SAM" id="MobiDB-lite"/>
    </source>
</evidence>
<proteinExistence type="predicted"/>
<evidence type="ECO:0000313" key="2">
    <source>
        <dbReference type="EMBL" id="CAD2201900.1"/>
    </source>
</evidence>
<comment type="caution">
    <text evidence="2">The sequence shown here is derived from an EMBL/GenBank/DDBJ whole genome shotgun (WGS) entry which is preliminary data.</text>
</comment>
<accession>A0A6V7XRF2</accession>